<dbReference type="Pfam" id="PF12833">
    <property type="entry name" value="HTH_18"/>
    <property type="match status" value="1"/>
</dbReference>
<organism evidence="5 6">
    <name type="scientific">Oceanisphaera arctica</name>
    <dbReference type="NCBI Taxonomy" id="641510"/>
    <lineage>
        <taxon>Bacteria</taxon>
        <taxon>Pseudomonadati</taxon>
        <taxon>Pseudomonadota</taxon>
        <taxon>Gammaproteobacteria</taxon>
        <taxon>Aeromonadales</taxon>
        <taxon>Aeromonadaceae</taxon>
        <taxon>Oceanisphaera</taxon>
    </lineage>
</organism>
<keyword evidence="3" id="KW-0804">Transcription</keyword>
<comment type="caution">
    <text evidence="5">The sequence shown here is derived from an EMBL/GenBank/DDBJ whole genome shotgun (WGS) entry which is preliminary data.</text>
</comment>
<dbReference type="OrthoDB" id="9803764at2"/>
<dbReference type="InterPro" id="IPR009057">
    <property type="entry name" value="Homeodomain-like_sf"/>
</dbReference>
<dbReference type="InterPro" id="IPR029062">
    <property type="entry name" value="Class_I_gatase-like"/>
</dbReference>
<evidence type="ECO:0000256" key="2">
    <source>
        <dbReference type="ARBA" id="ARBA00023125"/>
    </source>
</evidence>
<dbReference type="InterPro" id="IPR018060">
    <property type="entry name" value="HTH_AraC"/>
</dbReference>
<evidence type="ECO:0000256" key="1">
    <source>
        <dbReference type="ARBA" id="ARBA00023015"/>
    </source>
</evidence>
<dbReference type="InterPro" id="IPR052158">
    <property type="entry name" value="INH-QAR"/>
</dbReference>
<feature type="domain" description="HTH araC/xylS-type" evidence="4">
    <location>
        <begin position="240"/>
        <end position="338"/>
    </location>
</feature>
<dbReference type="GO" id="GO:0003700">
    <property type="term" value="F:DNA-binding transcription factor activity"/>
    <property type="evidence" value="ECO:0007669"/>
    <property type="project" value="InterPro"/>
</dbReference>
<accession>A0A2P5TKW6</accession>
<dbReference type="InterPro" id="IPR018062">
    <property type="entry name" value="HTH_AraC-typ_CS"/>
</dbReference>
<name>A0A2P5TKW6_9GAMM</name>
<keyword evidence="1" id="KW-0805">Transcription regulation</keyword>
<dbReference type="SUPFAM" id="SSF52317">
    <property type="entry name" value="Class I glutamine amidotransferase-like"/>
    <property type="match status" value="1"/>
</dbReference>
<sequence length="341" mass="38109">MQASIPTGTAAISPAPVPPILHPDDDGVITVSFLLLPEYAMVSLLSAIEPLRIANRLAGRELYRWQCLSENGQAVVASNQMALQQHLDMHAVDTPRNLFVNASFHPERHQSRELIDWLRRLNRRDSLLGALDTGCYLLARAGLLKGHSITLHWEAVPAFQETYPDILISPELFEIGRNRITCAGGTAATDMMLHLIQQQSGTALALQICDQCIKNGIRPPSDRQRIGLPRQLNIHHPRLIRVLALMEQHLETPLTPAELASSAFISLRQLERLCRRYLAASPSAYYLKLRLERARQLLQETDLSVCEVGSACGFISASGFCRSYRRHFDMTPGEQRRRGAA</sequence>
<keyword evidence="2" id="KW-0238">DNA-binding</keyword>
<protein>
    <submittedName>
        <fullName evidence="5">Transcriptional regulator</fullName>
    </submittedName>
</protein>
<dbReference type="PROSITE" id="PS01124">
    <property type="entry name" value="HTH_ARAC_FAMILY_2"/>
    <property type="match status" value="1"/>
</dbReference>
<dbReference type="SUPFAM" id="SSF46689">
    <property type="entry name" value="Homeodomain-like"/>
    <property type="match status" value="2"/>
</dbReference>
<dbReference type="EMBL" id="MPZM01000024">
    <property type="protein sequence ID" value="PPL15833.1"/>
    <property type="molecule type" value="Genomic_DNA"/>
</dbReference>
<evidence type="ECO:0000313" key="6">
    <source>
        <dbReference type="Proteomes" id="UP000242231"/>
    </source>
</evidence>
<evidence type="ECO:0000256" key="3">
    <source>
        <dbReference type="ARBA" id="ARBA00023163"/>
    </source>
</evidence>
<dbReference type="Proteomes" id="UP000242231">
    <property type="component" value="Unassembled WGS sequence"/>
</dbReference>
<dbReference type="SMART" id="SM00342">
    <property type="entry name" value="HTH_ARAC"/>
    <property type="match status" value="1"/>
</dbReference>
<dbReference type="RefSeq" id="WP_104486824.1">
    <property type="nucleotide sequence ID" value="NZ_BMYB01000005.1"/>
</dbReference>
<dbReference type="GO" id="GO:0043565">
    <property type="term" value="F:sequence-specific DNA binding"/>
    <property type="evidence" value="ECO:0007669"/>
    <property type="project" value="InterPro"/>
</dbReference>
<evidence type="ECO:0000259" key="4">
    <source>
        <dbReference type="PROSITE" id="PS01124"/>
    </source>
</evidence>
<reference evidence="6" key="1">
    <citation type="submission" date="2016-11" db="EMBL/GenBank/DDBJ databases">
        <authorList>
            <person name="Sisinthy S."/>
            <person name="Ara S."/>
            <person name="Gundlapally S.R."/>
        </authorList>
    </citation>
    <scope>NUCLEOTIDE SEQUENCE [LARGE SCALE GENOMIC DNA]</scope>
    <source>
        <strain evidence="6">V1-41</strain>
    </source>
</reference>
<dbReference type="PANTHER" id="PTHR43130:SF3">
    <property type="entry name" value="HTH-TYPE TRANSCRIPTIONAL REGULATOR RV1931C"/>
    <property type="match status" value="1"/>
</dbReference>
<gene>
    <name evidence="5" type="ORF">UN63_11115</name>
</gene>
<dbReference type="PANTHER" id="PTHR43130">
    <property type="entry name" value="ARAC-FAMILY TRANSCRIPTIONAL REGULATOR"/>
    <property type="match status" value="1"/>
</dbReference>
<dbReference type="PROSITE" id="PS00041">
    <property type="entry name" value="HTH_ARAC_FAMILY_1"/>
    <property type="match status" value="1"/>
</dbReference>
<evidence type="ECO:0000313" key="5">
    <source>
        <dbReference type="EMBL" id="PPL15833.1"/>
    </source>
</evidence>
<dbReference type="AlphaFoldDB" id="A0A2P5TKW6"/>
<dbReference type="Gene3D" id="1.10.10.60">
    <property type="entry name" value="Homeodomain-like"/>
    <property type="match status" value="1"/>
</dbReference>
<keyword evidence="6" id="KW-1185">Reference proteome</keyword>
<dbReference type="CDD" id="cd03136">
    <property type="entry name" value="GATase1_AraC_ArgR_like"/>
    <property type="match status" value="1"/>
</dbReference>
<proteinExistence type="predicted"/>
<dbReference type="Gene3D" id="3.40.50.880">
    <property type="match status" value="1"/>
</dbReference>